<dbReference type="EMBL" id="BMZM01000004">
    <property type="protein sequence ID" value="GHC31784.1"/>
    <property type="molecule type" value="Genomic_DNA"/>
</dbReference>
<evidence type="ECO:0000313" key="1">
    <source>
        <dbReference type="EMBL" id="GHC31784.1"/>
    </source>
</evidence>
<proteinExistence type="predicted"/>
<organism evidence="1 2">
    <name type="scientific">Kushneria pakistanensis</name>
    <dbReference type="NCBI Taxonomy" id="1508770"/>
    <lineage>
        <taxon>Bacteria</taxon>
        <taxon>Pseudomonadati</taxon>
        <taxon>Pseudomonadota</taxon>
        <taxon>Gammaproteobacteria</taxon>
        <taxon>Oceanospirillales</taxon>
        <taxon>Halomonadaceae</taxon>
        <taxon>Kushneria</taxon>
    </lineage>
</organism>
<protein>
    <submittedName>
        <fullName evidence="1">Uncharacterized protein</fullName>
    </submittedName>
</protein>
<keyword evidence="2" id="KW-1185">Reference proteome</keyword>
<dbReference type="Proteomes" id="UP000604243">
    <property type="component" value="Unassembled WGS sequence"/>
</dbReference>
<name>A0ABQ3FNJ1_9GAMM</name>
<sequence>MLKVGHGNHVANMCQSCDRTDRQGSKAAMLTKEVSQKGKAHGIMALLNGGQTQL</sequence>
<gene>
    <name evidence="1" type="ORF">GCM10010082_27580</name>
</gene>
<comment type="caution">
    <text evidence="1">The sequence shown here is derived from an EMBL/GenBank/DDBJ whole genome shotgun (WGS) entry which is preliminary data.</text>
</comment>
<reference evidence="2" key="1">
    <citation type="journal article" date="2019" name="Int. J. Syst. Evol. Microbiol.">
        <title>The Global Catalogue of Microorganisms (GCM) 10K type strain sequencing project: providing services to taxonomists for standard genome sequencing and annotation.</title>
        <authorList>
            <consortium name="The Broad Institute Genomics Platform"/>
            <consortium name="The Broad Institute Genome Sequencing Center for Infectious Disease"/>
            <person name="Wu L."/>
            <person name="Ma J."/>
        </authorList>
    </citation>
    <scope>NUCLEOTIDE SEQUENCE [LARGE SCALE GENOMIC DNA]</scope>
    <source>
        <strain evidence="2">KCTC 42082</strain>
    </source>
</reference>
<evidence type="ECO:0000313" key="2">
    <source>
        <dbReference type="Proteomes" id="UP000604243"/>
    </source>
</evidence>
<accession>A0ABQ3FNJ1</accession>